<keyword evidence="2" id="KW-1185">Reference proteome</keyword>
<dbReference type="Proteomes" id="UP001430953">
    <property type="component" value="Unassembled WGS sequence"/>
</dbReference>
<accession>A0AAW2EEQ8</accession>
<sequence>MRYAKPGEILNRRVYPLAFYSAVRRLPTFPSAHVPKVITAETAIAVQDGYIYENIERDGYRVVAISHERNVKIDGSCLIGKIKILARKLKETVDCLKINIIRFVRIRAGDIERRDRRFAAISHEKVSGWQAGR</sequence>
<dbReference type="EMBL" id="JADYXP020000025">
    <property type="protein sequence ID" value="KAL0100784.1"/>
    <property type="molecule type" value="Genomic_DNA"/>
</dbReference>
<evidence type="ECO:0000313" key="2">
    <source>
        <dbReference type="Proteomes" id="UP001430953"/>
    </source>
</evidence>
<reference evidence="1 2" key="1">
    <citation type="submission" date="2023-03" db="EMBL/GenBank/DDBJ databases">
        <title>High recombination rates correlate with genetic variation in Cardiocondyla obscurior ants.</title>
        <authorList>
            <person name="Errbii M."/>
        </authorList>
    </citation>
    <scope>NUCLEOTIDE SEQUENCE [LARGE SCALE GENOMIC DNA]</scope>
    <source>
        <strain evidence="1">Alpha-2009</strain>
        <tissue evidence="1">Whole body</tissue>
    </source>
</reference>
<gene>
    <name evidence="1" type="ORF">PUN28_019277</name>
</gene>
<name>A0AAW2EEQ8_9HYME</name>
<evidence type="ECO:0000313" key="1">
    <source>
        <dbReference type="EMBL" id="KAL0100784.1"/>
    </source>
</evidence>
<comment type="caution">
    <text evidence="1">The sequence shown here is derived from an EMBL/GenBank/DDBJ whole genome shotgun (WGS) entry which is preliminary data.</text>
</comment>
<protein>
    <submittedName>
        <fullName evidence="1">Uncharacterized protein</fullName>
    </submittedName>
</protein>
<proteinExistence type="predicted"/>
<organism evidence="1 2">
    <name type="scientific">Cardiocondyla obscurior</name>
    <dbReference type="NCBI Taxonomy" id="286306"/>
    <lineage>
        <taxon>Eukaryota</taxon>
        <taxon>Metazoa</taxon>
        <taxon>Ecdysozoa</taxon>
        <taxon>Arthropoda</taxon>
        <taxon>Hexapoda</taxon>
        <taxon>Insecta</taxon>
        <taxon>Pterygota</taxon>
        <taxon>Neoptera</taxon>
        <taxon>Endopterygota</taxon>
        <taxon>Hymenoptera</taxon>
        <taxon>Apocrita</taxon>
        <taxon>Aculeata</taxon>
        <taxon>Formicoidea</taxon>
        <taxon>Formicidae</taxon>
        <taxon>Myrmicinae</taxon>
        <taxon>Cardiocondyla</taxon>
    </lineage>
</organism>
<dbReference type="AlphaFoldDB" id="A0AAW2EEQ8"/>